<proteinExistence type="predicted"/>
<protein>
    <submittedName>
        <fullName evidence="4">Serine phosphatase RsbU (Regulator of sigma subunit)</fullName>
    </submittedName>
</protein>
<dbReference type="PANTHER" id="PTHR43156:SF2">
    <property type="entry name" value="STAGE II SPORULATION PROTEIN E"/>
    <property type="match status" value="1"/>
</dbReference>
<keyword evidence="5" id="KW-1185">Reference proteome</keyword>
<dbReference type="Pfam" id="PF13185">
    <property type="entry name" value="GAF_2"/>
    <property type="match status" value="1"/>
</dbReference>
<dbReference type="Pfam" id="PF07228">
    <property type="entry name" value="SpoIIE"/>
    <property type="match status" value="1"/>
</dbReference>
<dbReference type="RefSeq" id="WP_184291749.1">
    <property type="nucleotide sequence ID" value="NZ_JACHJO010000007.1"/>
</dbReference>
<gene>
    <name evidence="4" type="ORF">FHS13_002509</name>
</gene>
<evidence type="ECO:0000313" key="4">
    <source>
        <dbReference type="EMBL" id="MBB6120552.1"/>
    </source>
</evidence>
<organism evidence="4 5">
    <name type="scientific">Nocardiopsis algeriensis</name>
    <dbReference type="NCBI Taxonomy" id="1478215"/>
    <lineage>
        <taxon>Bacteria</taxon>
        <taxon>Bacillati</taxon>
        <taxon>Actinomycetota</taxon>
        <taxon>Actinomycetes</taxon>
        <taxon>Streptosporangiales</taxon>
        <taxon>Nocardiopsidaceae</taxon>
        <taxon>Nocardiopsis</taxon>
    </lineage>
</organism>
<dbReference type="Gene3D" id="3.60.40.10">
    <property type="entry name" value="PPM-type phosphatase domain"/>
    <property type="match status" value="1"/>
</dbReference>
<dbReference type="InterPro" id="IPR036457">
    <property type="entry name" value="PPM-type-like_dom_sf"/>
</dbReference>
<evidence type="ECO:0000259" key="2">
    <source>
        <dbReference type="SMART" id="SM00065"/>
    </source>
</evidence>
<reference evidence="4 5" key="1">
    <citation type="submission" date="2020-08" db="EMBL/GenBank/DDBJ databases">
        <title>Genomic Encyclopedia of Type Strains, Phase III (KMG-III): the genomes of soil and plant-associated and newly described type strains.</title>
        <authorList>
            <person name="Whitman W."/>
        </authorList>
    </citation>
    <scope>NUCLEOTIDE SEQUENCE [LARGE SCALE GENOMIC DNA]</scope>
    <source>
        <strain evidence="4 5">CECT 8712</strain>
    </source>
</reference>
<dbReference type="PANTHER" id="PTHR43156">
    <property type="entry name" value="STAGE II SPORULATION PROTEIN E-RELATED"/>
    <property type="match status" value="1"/>
</dbReference>
<keyword evidence="1" id="KW-0378">Hydrolase</keyword>
<evidence type="ECO:0000259" key="3">
    <source>
        <dbReference type="SMART" id="SM00331"/>
    </source>
</evidence>
<feature type="domain" description="GAF" evidence="2">
    <location>
        <begin position="199"/>
        <end position="348"/>
    </location>
</feature>
<dbReference type="Pfam" id="PF01590">
    <property type="entry name" value="GAF"/>
    <property type="match status" value="1"/>
</dbReference>
<dbReference type="SUPFAM" id="SSF81606">
    <property type="entry name" value="PP2C-like"/>
    <property type="match status" value="1"/>
</dbReference>
<dbReference type="AlphaFoldDB" id="A0A841IR09"/>
<dbReference type="SMART" id="SM00065">
    <property type="entry name" value="GAF"/>
    <property type="match status" value="2"/>
</dbReference>
<feature type="domain" description="PPM-type phosphatase" evidence="3">
    <location>
        <begin position="368"/>
        <end position="586"/>
    </location>
</feature>
<dbReference type="SMART" id="SM00331">
    <property type="entry name" value="PP2C_SIG"/>
    <property type="match status" value="1"/>
</dbReference>
<name>A0A841IR09_9ACTN</name>
<sequence length="592" mass="64177">MNDDNMLWTGSDLPSEEQERLLPAHIGLGAEPDEAMERFARLAARLLGVPAALVSVVEGHGQIVPGAVGLKEPWASSRRIPLPREANSGAPMDEETGRAVLARMCRSARESGTASCTGAPLTDGEGHVLGFLIAVGRASRAWSKEERDALDDLAQVCSAELRLRILTNQSREARLRARSALERSRTLLRTADDLAGAADPVQVRRSVRKLITDDLDPVYVELLLREDGILRRVVDAADPQLVGALYTEFRLDSAWPPALAVRTGTVVEVLGPAEIAEQSPEVREAFAQTGVRSLACIPLPGDAEAVGVLVLGWRTERRMDVVERALLRSLAEYTARAVQRAAFVNRRVQAARSMQQAMLTELPDVGGLEVEVLYRPAAQDEMVGGDWYDAHALSRDPNGTVVFTVGDITGHDIHAAALMGQVRSMLRQASRDHPDGGPAQALTAFERANRALGVGASGTIVHVHLRAHRGGWLMTWSNAGHMPPLVVSPSRRVYRLEEHDLFIHPDLPDEPRTDHRMMLEAGSTLLMFTDGLVEHRGHSMDAAVGRVAQMLAAGVRRPLPALLGGIADEVAGDAHDDDIVMLAVRLADRRPG</sequence>
<feature type="domain" description="GAF" evidence="2">
    <location>
        <begin position="31"/>
        <end position="171"/>
    </location>
</feature>
<accession>A0A841IR09</accession>
<dbReference type="SUPFAM" id="SSF55781">
    <property type="entry name" value="GAF domain-like"/>
    <property type="match status" value="2"/>
</dbReference>
<dbReference type="GO" id="GO:0016791">
    <property type="term" value="F:phosphatase activity"/>
    <property type="evidence" value="ECO:0007669"/>
    <property type="project" value="TreeGrafter"/>
</dbReference>
<dbReference type="Proteomes" id="UP000536604">
    <property type="component" value="Unassembled WGS sequence"/>
</dbReference>
<comment type="caution">
    <text evidence="4">The sequence shown here is derived from an EMBL/GenBank/DDBJ whole genome shotgun (WGS) entry which is preliminary data.</text>
</comment>
<dbReference type="Gene3D" id="3.30.450.40">
    <property type="match status" value="2"/>
</dbReference>
<evidence type="ECO:0000256" key="1">
    <source>
        <dbReference type="ARBA" id="ARBA00022801"/>
    </source>
</evidence>
<dbReference type="EMBL" id="JACHJO010000007">
    <property type="protein sequence ID" value="MBB6120552.1"/>
    <property type="molecule type" value="Genomic_DNA"/>
</dbReference>
<evidence type="ECO:0000313" key="5">
    <source>
        <dbReference type="Proteomes" id="UP000536604"/>
    </source>
</evidence>
<dbReference type="InterPro" id="IPR052016">
    <property type="entry name" value="Bact_Sigma-Reg"/>
</dbReference>
<dbReference type="InterPro" id="IPR001932">
    <property type="entry name" value="PPM-type_phosphatase-like_dom"/>
</dbReference>
<dbReference type="InterPro" id="IPR003018">
    <property type="entry name" value="GAF"/>
</dbReference>
<dbReference type="InterPro" id="IPR029016">
    <property type="entry name" value="GAF-like_dom_sf"/>
</dbReference>